<organism evidence="2 3">
    <name type="scientific">Halonatronomonas betaini</name>
    <dbReference type="NCBI Taxonomy" id="2778430"/>
    <lineage>
        <taxon>Bacteria</taxon>
        <taxon>Bacillati</taxon>
        <taxon>Bacillota</taxon>
        <taxon>Clostridia</taxon>
        <taxon>Halanaerobiales</taxon>
        <taxon>Halarsenatibacteraceae</taxon>
        <taxon>Halonatronomonas</taxon>
    </lineage>
</organism>
<dbReference type="Proteomes" id="UP000621436">
    <property type="component" value="Unassembled WGS sequence"/>
</dbReference>
<dbReference type="InterPro" id="IPR050218">
    <property type="entry name" value="LptD"/>
</dbReference>
<comment type="caution">
    <text evidence="2">The sequence shown here is derived from an EMBL/GenBank/DDBJ whole genome shotgun (WGS) entry which is preliminary data.</text>
</comment>
<proteinExistence type="predicted"/>
<dbReference type="GO" id="GO:1990351">
    <property type="term" value="C:transporter complex"/>
    <property type="evidence" value="ECO:0007669"/>
    <property type="project" value="TreeGrafter"/>
</dbReference>
<dbReference type="PANTHER" id="PTHR30189:SF1">
    <property type="entry name" value="LPS-ASSEMBLY PROTEIN LPTD"/>
    <property type="match status" value="1"/>
</dbReference>
<dbReference type="AlphaFoldDB" id="A0A931AW67"/>
<dbReference type="Gene3D" id="2.60.450.10">
    <property type="entry name" value="Lipopolysaccharide (LPS) transport protein A like domain"/>
    <property type="match status" value="1"/>
</dbReference>
<name>A0A931AW67_9FIRM</name>
<reference evidence="2" key="1">
    <citation type="submission" date="2020-11" db="EMBL/GenBank/DDBJ databases">
        <title>Halonatronomonas betainensis gen. nov., sp. nov. a novel haloalkaliphilic representative of the family Halanaerobiacae capable of betaine degradation.</title>
        <authorList>
            <person name="Boltyanskaya Y."/>
            <person name="Kevbrin V."/>
            <person name="Detkova E."/>
            <person name="Grouzdev D.S."/>
            <person name="Koziaeva V."/>
            <person name="Zhilina T."/>
        </authorList>
    </citation>
    <scope>NUCLEOTIDE SEQUENCE</scope>
    <source>
        <strain evidence="2">Z-7014</strain>
    </source>
</reference>
<feature type="signal peptide" evidence="1">
    <location>
        <begin position="1"/>
        <end position="24"/>
    </location>
</feature>
<dbReference type="RefSeq" id="WP_270454819.1">
    <property type="nucleotide sequence ID" value="NZ_JADPIE010000007.1"/>
</dbReference>
<protein>
    <submittedName>
        <fullName evidence="2">LPS-assembly protein LptD</fullName>
    </submittedName>
</protein>
<keyword evidence="3" id="KW-1185">Reference proteome</keyword>
<keyword evidence="1" id="KW-0732">Signal</keyword>
<evidence type="ECO:0000256" key="1">
    <source>
        <dbReference type="SAM" id="SignalP"/>
    </source>
</evidence>
<accession>A0A931AW67</accession>
<evidence type="ECO:0000313" key="3">
    <source>
        <dbReference type="Proteomes" id="UP000621436"/>
    </source>
</evidence>
<evidence type="ECO:0000313" key="2">
    <source>
        <dbReference type="EMBL" id="MBF8437799.1"/>
    </source>
</evidence>
<feature type="chain" id="PRO_5037427539" evidence="1">
    <location>
        <begin position="25"/>
        <end position="620"/>
    </location>
</feature>
<sequence length="620" mass="72315">MSRLSRSVFLVFLFVILFSSVVAAEDQPYIIDADTITYDYDLQELTASGNVFFRIPGLEVESDDIIVYIVNNEIRATGDVKLRTEEESIKGEELFFNYNIGEGQILAAESEIDSLNFTGGRIAIVSEMDHAIEVEEAVLTPCIQPDPHYRLEADTIKIYPGDRAVAEDVSFYWGNNRIFTLGSYVLHYEKDEETGEERLSRPVPTYQIGYDTVEGLYLELEYNYELFDRTSGGFYFTNTQRGLQLFSATNHFSLVENLDLNTNYSREEIDEPDDDELEYEEIFESILTYKPVDFFEIETGLLYHDEEDEISERYFAGWNHQLTEDFTISGKQSRELEYIIDARDEADIAKPLELTFDYNPSPFRFKYDYTFDFMSDEYRQEYLLRNRLDGIDISFYQDYRNGELDRQSYQISGRNYMNWRMRYRSGYSLEYLPYLDISKSLPHGFNLAAGMGRLNEKGRETGHIEIKPGWAGSVEITDGWTVEARGDYNWYYYINRPEQRSYANMTTGIGLRFEQETESGYLVAGGLRQERVWASGDPYLERDEKAEKESYWPEINFRIPTESPQSSVSIEFSGKYERDKSEWDRINIGLTRRLDCYSYGIEAELSNDRPAISFSFDLDL</sequence>
<gene>
    <name evidence="2" type="ORF">I0Q91_11945</name>
</gene>
<dbReference type="PANTHER" id="PTHR30189">
    <property type="entry name" value="LPS-ASSEMBLY PROTEIN"/>
    <property type="match status" value="1"/>
</dbReference>
<dbReference type="GO" id="GO:0009279">
    <property type="term" value="C:cell outer membrane"/>
    <property type="evidence" value="ECO:0007669"/>
    <property type="project" value="TreeGrafter"/>
</dbReference>
<dbReference type="EMBL" id="JADPIE010000007">
    <property type="protein sequence ID" value="MBF8437799.1"/>
    <property type="molecule type" value="Genomic_DNA"/>
</dbReference>